<dbReference type="SUPFAM" id="SSF102588">
    <property type="entry name" value="LmbE-like"/>
    <property type="match status" value="1"/>
</dbReference>
<dbReference type="Proteomes" id="UP000094580">
    <property type="component" value="Unassembled WGS sequence"/>
</dbReference>
<evidence type="ECO:0000313" key="3">
    <source>
        <dbReference type="Proteomes" id="UP000094580"/>
    </source>
</evidence>
<protein>
    <submittedName>
        <fullName evidence="2">Bacillithiol biosynthesis deacetylase BshB2</fullName>
    </submittedName>
</protein>
<accession>A0ABX2ZRC5</accession>
<comment type="cofactor">
    <cofactor evidence="1">
        <name>Zn(2+)</name>
        <dbReference type="ChEBI" id="CHEBI:29105"/>
    </cofactor>
</comment>
<dbReference type="Gene3D" id="3.40.50.10320">
    <property type="entry name" value="LmbE-like"/>
    <property type="match status" value="1"/>
</dbReference>
<dbReference type="PANTHER" id="PTHR12993">
    <property type="entry name" value="N-ACETYLGLUCOSAMINYL-PHOSPHATIDYLINOSITOL DE-N-ACETYLASE-RELATED"/>
    <property type="match status" value="1"/>
</dbReference>
<dbReference type="EMBL" id="MDKC01000009">
    <property type="protein sequence ID" value="ODG92311.1"/>
    <property type="molecule type" value="Genomic_DNA"/>
</dbReference>
<gene>
    <name evidence="2" type="ORF">BED47_20255</name>
</gene>
<dbReference type="PANTHER" id="PTHR12993:SF27">
    <property type="entry name" value="N-ACETYL-ALPHA-D-GLUCOSAMINYL L-MALATE DEACETYLASE 2-RELATED"/>
    <property type="match status" value="1"/>
</dbReference>
<dbReference type="InterPro" id="IPR003737">
    <property type="entry name" value="GlcNAc_PI_deacetylase-related"/>
</dbReference>
<dbReference type="InterPro" id="IPR023841">
    <property type="entry name" value="BshB2"/>
</dbReference>
<evidence type="ECO:0000256" key="1">
    <source>
        <dbReference type="ARBA" id="ARBA00001947"/>
    </source>
</evidence>
<comment type="caution">
    <text evidence="2">The sequence shown here is derived from an EMBL/GenBank/DDBJ whole genome shotgun (WGS) entry which is preliminary data.</text>
</comment>
<name>A0ABX2ZRC5_9BACI</name>
<dbReference type="RefSeq" id="WP_069033403.1">
    <property type="nucleotide sequence ID" value="NZ_MDKC01000009.1"/>
</dbReference>
<organism evidence="2 3">
    <name type="scientific">Gottfriedia luciferensis</name>
    <dbReference type="NCBI Taxonomy" id="178774"/>
    <lineage>
        <taxon>Bacteria</taxon>
        <taxon>Bacillati</taxon>
        <taxon>Bacillota</taxon>
        <taxon>Bacilli</taxon>
        <taxon>Bacillales</taxon>
        <taxon>Bacillaceae</taxon>
        <taxon>Gottfriedia</taxon>
    </lineage>
</organism>
<reference evidence="2 3" key="1">
    <citation type="submission" date="2016-07" db="EMBL/GenBank/DDBJ databases">
        <authorList>
            <person name="Townsley L."/>
            <person name="Shank E.A."/>
        </authorList>
    </citation>
    <scope>NUCLEOTIDE SEQUENCE [LARGE SCALE GENOMIC DNA]</scope>
    <source>
        <strain evidence="2 3">CH01</strain>
    </source>
</reference>
<sequence>MSQKQEKVLLVFPHPDDEAFGAAGTISKFTNKGIPVTYACLTLGEMGRNMGNPFFATRESLPTIRKNELIDACREMGIQDLRMLGFHDKTIEFEDPEDVISPIKEIIDEIQPTLLITFYPEHGVHPDHDATARAAVEAVRRMDKEDRPTVWCIAITKERFEVLGKPDIVNDVMDVATQKLRTMKAHRSQTEAMLKDVVKIEKFEDIPDDRLKSFFAKESFYTYQFE</sequence>
<dbReference type="NCBIfam" id="TIGR04000">
    <property type="entry name" value="thiol_BshB2"/>
    <property type="match status" value="1"/>
</dbReference>
<keyword evidence="3" id="KW-1185">Reference proteome</keyword>
<proteinExistence type="predicted"/>
<dbReference type="InterPro" id="IPR024078">
    <property type="entry name" value="LmbE-like_dom_sf"/>
</dbReference>
<evidence type="ECO:0000313" key="2">
    <source>
        <dbReference type="EMBL" id="ODG92311.1"/>
    </source>
</evidence>
<dbReference type="Pfam" id="PF02585">
    <property type="entry name" value="PIG-L"/>
    <property type="match status" value="1"/>
</dbReference>